<dbReference type="Gene3D" id="3.30.70.1050">
    <property type="entry name" value="Trigger factor ribosome-binding domain"/>
    <property type="match status" value="1"/>
</dbReference>
<dbReference type="SUPFAM" id="SSF102735">
    <property type="entry name" value="Trigger factor ribosome-binding domain"/>
    <property type="match status" value="1"/>
</dbReference>
<dbReference type="InterPro" id="IPR036611">
    <property type="entry name" value="Trigger_fac_ribosome-bd_sf"/>
</dbReference>
<name>A0A0G1M542_9BACT</name>
<dbReference type="GO" id="GO:0015031">
    <property type="term" value="P:protein transport"/>
    <property type="evidence" value="ECO:0007669"/>
    <property type="project" value="InterPro"/>
</dbReference>
<dbReference type="Proteomes" id="UP000034264">
    <property type="component" value="Unassembled WGS sequence"/>
</dbReference>
<dbReference type="EMBL" id="LCKS01000003">
    <property type="protein sequence ID" value="KKU03197.1"/>
    <property type="molecule type" value="Genomic_DNA"/>
</dbReference>
<evidence type="ECO:0000313" key="2">
    <source>
        <dbReference type="EMBL" id="KKU03197.1"/>
    </source>
</evidence>
<gene>
    <name evidence="2" type="ORF">UX05_C0003G0036</name>
</gene>
<proteinExistence type="predicted"/>
<evidence type="ECO:0000313" key="3">
    <source>
        <dbReference type="Proteomes" id="UP000034264"/>
    </source>
</evidence>
<protein>
    <submittedName>
        <fullName evidence="2">Trigger factor</fullName>
    </submittedName>
</protein>
<comment type="caution">
    <text evidence="2">The sequence shown here is derived from an EMBL/GenBank/DDBJ whole genome shotgun (WGS) entry which is preliminary data.</text>
</comment>
<dbReference type="AlphaFoldDB" id="A0A0G1M542"/>
<accession>A0A0G1M542</accession>
<dbReference type="GO" id="GO:0006457">
    <property type="term" value="P:protein folding"/>
    <property type="evidence" value="ECO:0007669"/>
    <property type="project" value="InterPro"/>
</dbReference>
<feature type="domain" description="Trigger factor ribosome-binding bacterial" evidence="1">
    <location>
        <begin position="10"/>
        <end position="93"/>
    </location>
</feature>
<reference evidence="2 3" key="1">
    <citation type="journal article" date="2015" name="Nature">
        <title>rRNA introns, odd ribosomes, and small enigmatic genomes across a large radiation of phyla.</title>
        <authorList>
            <person name="Brown C.T."/>
            <person name="Hug L.A."/>
            <person name="Thomas B.C."/>
            <person name="Sharon I."/>
            <person name="Castelle C.J."/>
            <person name="Singh A."/>
            <person name="Wilkins M.J."/>
            <person name="Williams K.H."/>
            <person name="Banfield J.F."/>
        </authorList>
    </citation>
    <scope>NUCLEOTIDE SEQUENCE [LARGE SCALE GENOMIC DNA]</scope>
</reference>
<dbReference type="PATRIC" id="fig|1618366.3.peg.316"/>
<dbReference type="InterPro" id="IPR008881">
    <property type="entry name" value="Trigger_fac_ribosome-bd_bac"/>
</dbReference>
<evidence type="ECO:0000259" key="1">
    <source>
        <dbReference type="Pfam" id="PF05697"/>
    </source>
</evidence>
<sequence>MTISWTQIQQAYVAEAELPGFRKGKAPRELVEAKLNKTRILSQALGHLLPKVYAAAVKEHSLKPILHPQIKIVSGKEGEDWVFTAITCEAPTVHQIPDLLVELQTDHRLATLAENLSGLGITVDKYLAAKKLTPESLRAKLATEVKQGIIQSQHGRRLKP</sequence>
<dbReference type="Pfam" id="PF05697">
    <property type="entry name" value="Trigger_N"/>
    <property type="match status" value="1"/>
</dbReference>
<organism evidence="2 3">
    <name type="scientific">Candidatus Amesbacteria bacterium GW2011_GWC2_45_19</name>
    <dbReference type="NCBI Taxonomy" id="1618366"/>
    <lineage>
        <taxon>Bacteria</taxon>
        <taxon>Candidatus Amesiibacteriota</taxon>
    </lineage>
</organism>